<evidence type="ECO:0000313" key="2">
    <source>
        <dbReference type="EMBL" id="RSU15550.1"/>
    </source>
</evidence>
<dbReference type="PROSITE" id="PS51186">
    <property type="entry name" value="GNAT"/>
    <property type="match status" value="1"/>
</dbReference>
<accession>A0A430B5B3</accession>
<dbReference type="Pfam" id="PF00583">
    <property type="entry name" value="Acetyltransf_1"/>
    <property type="match status" value="1"/>
</dbReference>
<name>A0A430B5B3_9ENTE</name>
<dbReference type="EMBL" id="NGKA01000001">
    <property type="protein sequence ID" value="RSU15550.1"/>
    <property type="molecule type" value="Genomic_DNA"/>
</dbReference>
<dbReference type="AlphaFoldDB" id="A0A430B5B3"/>
<comment type="caution">
    <text evidence="2">The sequence shown here is derived from an EMBL/GenBank/DDBJ whole genome shotgun (WGS) entry which is preliminary data.</text>
</comment>
<sequence length="149" mass="16877">MGNIRLIDINKDNWLKLCLLTPGEAGEKFVAPNAISIVQSVYDNDGQWVIKGIAHGNDIIGFTMYGYNVDDKAYDLCRFMLDQKFQGRGYGQKALKVIVEEMCARFNCEKIYLSTDPENSLGKYIYEKFGFINTGQLVDGEELFVLDLP</sequence>
<proteinExistence type="predicted"/>
<dbReference type="Proteomes" id="UP000287605">
    <property type="component" value="Unassembled WGS sequence"/>
</dbReference>
<evidence type="ECO:0000259" key="1">
    <source>
        <dbReference type="PROSITE" id="PS51186"/>
    </source>
</evidence>
<feature type="domain" description="N-acetyltransferase" evidence="1">
    <location>
        <begin position="4"/>
        <end position="149"/>
    </location>
</feature>
<dbReference type="InterPro" id="IPR016181">
    <property type="entry name" value="Acyl_CoA_acyltransferase"/>
</dbReference>
<dbReference type="OrthoDB" id="9127144at2"/>
<dbReference type="Gene3D" id="3.40.630.30">
    <property type="match status" value="1"/>
</dbReference>
<dbReference type="CDD" id="cd04301">
    <property type="entry name" value="NAT_SF"/>
    <property type="match status" value="1"/>
</dbReference>
<keyword evidence="3" id="KW-1185">Reference proteome</keyword>
<reference evidence="2 3" key="1">
    <citation type="submission" date="2017-05" db="EMBL/GenBank/DDBJ databases">
        <title>Vagococcus spp. assemblies.</title>
        <authorList>
            <person name="Gulvik C.A."/>
        </authorList>
    </citation>
    <scope>NUCLEOTIDE SEQUENCE [LARGE SCALE GENOMIC DNA]</scope>
    <source>
        <strain evidence="2 3">CCUG 51432</strain>
    </source>
</reference>
<dbReference type="SUPFAM" id="SSF55729">
    <property type="entry name" value="Acyl-CoA N-acyltransferases (Nat)"/>
    <property type="match status" value="1"/>
</dbReference>
<dbReference type="GO" id="GO:0016747">
    <property type="term" value="F:acyltransferase activity, transferring groups other than amino-acyl groups"/>
    <property type="evidence" value="ECO:0007669"/>
    <property type="project" value="InterPro"/>
</dbReference>
<organism evidence="2 3">
    <name type="scientific">Vagococcus elongatus</name>
    <dbReference type="NCBI Taxonomy" id="180344"/>
    <lineage>
        <taxon>Bacteria</taxon>
        <taxon>Bacillati</taxon>
        <taxon>Bacillota</taxon>
        <taxon>Bacilli</taxon>
        <taxon>Lactobacillales</taxon>
        <taxon>Enterococcaceae</taxon>
        <taxon>Vagococcus</taxon>
    </lineage>
</organism>
<protein>
    <recommendedName>
        <fullName evidence="1">N-acetyltransferase domain-containing protein</fullName>
    </recommendedName>
</protein>
<evidence type="ECO:0000313" key="3">
    <source>
        <dbReference type="Proteomes" id="UP000287605"/>
    </source>
</evidence>
<gene>
    <name evidence="2" type="ORF">CBF29_00290</name>
</gene>
<dbReference type="InterPro" id="IPR000182">
    <property type="entry name" value="GNAT_dom"/>
</dbReference>
<dbReference type="RefSeq" id="WP_126806060.1">
    <property type="nucleotide sequence ID" value="NZ_NGKA01000001.1"/>
</dbReference>